<protein>
    <submittedName>
        <fullName evidence="1">HAD superfamily hydrolase (TIGR01509 family)</fullName>
    </submittedName>
</protein>
<dbReference type="SFLD" id="SFLDG01129">
    <property type="entry name" value="C1.5:_HAD__Beta-PGM__Phosphata"/>
    <property type="match status" value="1"/>
</dbReference>
<keyword evidence="2" id="KW-1185">Reference proteome</keyword>
<gene>
    <name evidence="1" type="ORF">CLV47_105158</name>
</gene>
<organism evidence="1 2">
    <name type="scientific">Antricoccus suffuscus</name>
    <dbReference type="NCBI Taxonomy" id="1629062"/>
    <lineage>
        <taxon>Bacteria</taxon>
        <taxon>Bacillati</taxon>
        <taxon>Actinomycetota</taxon>
        <taxon>Actinomycetes</taxon>
        <taxon>Geodermatophilales</taxon>
        <taxon>Antricoccaceae</taxon>
        <taxon>Antricoccus</taxon>
    </lineage>
</organism>
<dbReference type="EMBL" id="PVUE01000005">
    <property type="protein sequence ID" value="PRZ42536.1"/>
    <property type="molecule type" value="Genomic_DNA"/>
</dbReference>
<dbReference type="InterPro" id="IPR023214">
    <property type="entry name" value="HAD_sf"/>
</dbReference>
<name>A0A2T1A1R2_9ACTN</name>
<evidence type="ECO:0000313" key="1">
    <source>
        <dbReference type="EMBL" id="PRZ42536.1"/>
    </source>
</evidence>
<accession>A0A2T1A1R2</accession>
<comment type="caution">
    <text evidence="1">The sequence shown here is derived from an EMBL/GenBank/DDBJ whole genome shotgun (WGS) entry which is preliminary data.</text>
</comment>
<dbReference type="SFLD" id="SFLDS00003">
    <property type="entry name" value="Haloacid_Dehalogenase"/>
    <property type="match status" value="1"/>
</dbReference>
<dbReference type="AlphaFoldDB" id="A0A2T1A1R2"/>
<dbReference type="Proteomes" id="UP000237752">
    <property type="component" value="Unassembled WGS sequence"/>
</dbReference>
<dbReference type="PANTHER" id="PTHR43481:SF4">
    <property type="entry name" value="GLYCEROL-1-PHOSPHATE PHOSPHOHYDROLASE 1-RELATED"/>
    <property type="match status" value="1"/>
</dbReference>
<dbReference type="PRINTS" id="PR00413">
    <property type="entry name" value="HADHALOGNASE"/>
</dbReference>
<dbReference type="NCBIfam" id="TIGR01509">
    <property type="entry name" value="HAD-SF-IA-v3"/>
    <property type="match status" value="1"/>
</dbReference>
<dbReference type="Pfam" id="PF00702">
    <property type="entry name" value="Hydrolase"/>
    <property type="match status" value="1"/>
</dbReference>
<dbReference type="OrthoDB" id="9797743at2"/>
<dbReference type="InterPro" id="IPR023198">
    <property type="entry name" value="PGP-like_dom2"/>
</dbReference>
<dbReference type="Gene3D" id="3.40.50.1000">
    <property type="entry name" value="HAD superfamily/HAD-like"/>
    <property type="match status" value="1"/>
</dbReference>
<evidence type="ECO:0000313" key="2">
    <source>
        <dbReference type="Proteomes" id="UP000237752"/>
    </source>
</evidence>
<dbReference type="InterPro" id="IPR036412">
    <property type="entry name" value="HAD-like_sf"/>
</dbReference>
<keyword evidence="1" id="KW-0378">Hydrolase</keyword>
<dbReference type="InterPro" id="IPR051806">
    <property type="entry name" value="HAD-like_SPP"/>
</dbReference>
<reference evidence="1 2" key="1">
    <citation type="submission" date="2018-03" db="EMBL/GenBank/DDBJ databases">
        <title>Genomic Encyclopedia of Archaeal and Bacterial Type Strains, Phase II (KMG-II): from individual species to whole genera.</title>
        <authorList>
            <person name="Goeker M."/>
        </authorList>
    </citation>
    <scope>NUCLEOTIDE SEQUENCE [LARGE SCALE GENOMIC DNA]</scope>
    <source>
        <strain evidence="1 2">DSM 100065</strain>
    </source>
</reference>
<proteinExistence type="predicted"/>
<dbReference type="SUPFAM" id="SSF56784">
    <property type="entry name" value="HAD-like"/>
    <property type="match status" value="1"/>
</dbReference>
<dbReference type="Gene3D" id="1.10.150.240">
    <property type="entry name" value="Putative phosphatase, domain 2"/>
    <property type="match status" value="1"/>
</dbReference>
<dbReference type="GO" id="GO:0050308">
    <property type="term" value="F:sugar-phosphatase activity"/>
    <property type="evidence" value="ECO:0007669"/>
    <property type="project" value="TreeGrafter"/>
</dbReference>
<dbReference type="InterPro" id="IPR006439">
    <property type="entry name" value="HAD-SF_hydro_IA"/>
</dbReference>
<dbReference type="RefSeq" id="WP_106348568.1">
    <property type="nucleotide sequence ID" value="NZ_PVUE01000005.1"/>
</dbReference>
<dbReference type="PANTHER" id="PTHR43481">
    <property type="entry name" value="FRUCTOSE-1-PHOSPHATE PHOSPHATASE"/>
    <property type="match status" value="1"/>
</dbReference>
<dbReference type="CDD" id="cd07505">
    <property type="entry name" value="HAD_BPGM-like"/>
    <property type="match status" value="1"/>
</dbReference>
<sequence length="227" mass="23877">MTLNLRAVLWDMDGTLINTEPLWDVALRELTASYGLTWTPDDAHNAVGQPLPATAETLRGRGVTLENRAVIEALSARVEEQLDRGSGVLPWMPGALDLLASITDAGLQVALVTNAFGDLARKVVAAVPGTPFRTVVAGDDVAVGKPEPDSYLLAAHRLGVQPAECVALEDSETGARAAEAAGIRTLVTPGWRGVPASPSRSRVRSLDGIALTDLQAIRAGKTIDSLD</sequence>